<reference evidence="11" key="1">
    <citation type="journal article" date="2019" name="Int. J. Syst. Evol. Microbiol.">
        <title>The Global Catalogue of Microorganisms (GCM) 10K type strain sequencing project: providing services to taxonomists for standard genome sequencing and annotation.</title>
        <authorList>
            <consortium name="The Broad Institute Genomics Platform"/>
            <consortium name="The Broad Institute Genome Sequencing Center for Infectious Disease"/>
            <person name="Wu L."/>
            <person name="Ma J."/>
        </authorList>
    </citation>
    <scope>NUCLEOTIDE SEQUENCE [LARGE SCALE GENOMIC DNA]</scope>
    <source>
        <strain evidence="11">CGMCC 1.15399</strain>
    </source>
</reference>
<gene>
    <name evidence="10" type="ORF">ACFSJ0_30865</name>
</gene>
<dbReference type="Gene3D" id="3.30.200.20">
    <property type="entry name" value="Phosphorylase Kinase, domain 1"/>
    <property type="match status" value="1"/>
</dbReference>
<comment type="similarity">
    <text evidence="1">Belongs to the protein kinase superfamily. NEK Ser/Thr protein kinase family. NIMA subfamily.</text>
</comment>
<keyword evidence="8" id="KW-0472">Membrane</keyword>
<dbReference type="Gene3D" id="1.10.510.10">
    <property type="entry name" value="Transferase(Phosphotransferase) domain 1"/>
    <property type="match status" value="1"/>
</dbReference>
<dbReference type="InterPro" id="IPR008271">
    <property type="entry name" value="Ser/Thr_kinase_AS"/>
</dbReference>
<dbReference type="PROSITE" id="PS50011">
    <property type="entry name" value="PROTEIN_KINASE_DOM"/>
    <property type="match status" value="1"/>
</dbReference>
<keyword evidence="5 10" id="KW-0418">Kinase</keyword>
<feature type="domain" description="Protein kinase" evidence="9">
    <location>
        <begin position="11"/>
        <end position="262"/>
    </location>
</feature>
<keyword evidence="6 7" id="KW-0067">ATP-binding</keyword>
<dbReference type="Gene3D" id="2.60.120.560">
    <property type="entry name" value="Exo-inulinase, domain 1"/>
    <property type="match status" value="1"/>
</dbReference>
<evidence type="ECO:0000256" key="1">
    <source>
        <dbReference type="ARBA" id="ARBA00010886"/>
    </source>
</evidence>
<evidence type="ECO:0000256" key="6">
    <source>
        <dbReference type="ARBA" id="ARBA00022840"/>
    </source>
</evidence>
<evidence type="ECO:0000256" key="8">
    <source>
        <dbReference type="SAM" id="Phobius"/>
    </source>
</evidence>
<evidence type="ECO:0000256" key="4">
    <source>
        <dbReference type="ARBA" id="ARBA00022741"/>
    </source>
</evidence>
<dbReference type="GO" id="GO:0004674">
    <property type="term" value="F:protein serine/threonine kinase activity"/>
    <property type="evidence" value="ECO:0007669"/>
    <property type="project" value="UniProtKB-EC"/>
</dbReference>
<keyword evidence="8" id="KW-0812">Transmembrane</keyword>
<dbReference type="Proteomes" id="UP001597097">
    <property type="component" value="Unassembled WGS sequence"/>
</dbReference>
<dbReference type="SMART" id="SM00220">
    <property type="entry name" value="S_TKc"/>
    <property type="match status" value="1"/>
</dbReference>
<dbReference type="InterPro" id="IPR000719">
    <property type="entry name" value="Prot_kinase_dom"/>
</dbReference>
<name>A0ABW4GFC9_9ACTN</name>
<organism evidence="10 11">
    <name type="scientific">Nonomuraea guangzhouensis</name>
    <dbReference type="NCBI Taxonomy" id="1291555"/>
    <lineage>
        <taxon>Bacteria</taxon>
        <taxon>Bacillati</taxon>
        <taxon>Actinomycetota</taxon>
        <taxon>Actinomycetes</taxon>
        <taxon>Streptosporangiales</taxon>
        <taxon>Streptosporangiaceae</taxon>
        <taxon>Nonomuraea</taxon>
    </lineage>
</organism>
<keyword evidence="3 10" id="KW-0808">Transferase</keyword>
<dbReference type="EMBL" id="JBHUCM010000027">
    <property type="protein sequence ID" value="MFD1541493.1"/>
    <property type="molecule type" value="Genomic_DNA"/>
</dbReference>
<evidence type="ECO:0000259" key="9">
    <source>
        <dbReference type="PROSITE" id="PS50011"/>
    </source>
</evidence>
<dbReference type="SUPFAM" id="SSF56112">
    <property type="entry name" value="Protein kinase-like (PK-like)"/>
    <property type="match status" value="1"/>
</dbReference>
<dbReference type="InterPro" id="IPR050660">
    <property type="entry name" value="NEK_Ser/Thr_kinase"/>
</dbReference>
<dbReference type="RefSeq" id="WP_308127460.1">
    <property type="nucleotide sequence ID" value="NZ_JAHKRM010000038.1"/>
</dbReference>
<evidence type="ECO:0000313" key="11">
    <source>
        <dbReference type="Proteomes" id="UP001597097"/>
    </source>
</evidence>
<feature type="transmembrane region" description="Helical" evidence="8">
    <location>
        <begin position="316"/>
        <end position="338"/>
    </location>
</feature>
<sequence length="557" mass="59301">MSGESSQIGRYRLLSVLGRGGMGTVHLAEDAAGQRVAIKVINPEFSQHEQFRMRFRREADAAQRVRRFCTAAVLEAALEGDQLYVVTEYVPGPNLEEAVRQSGPLKGSSLDALAVSVATALTAIHGAGVVHRDLKPSNVLLSPVGPRVIDFGIARALDTLGGVTGTGELIGTPRYMAPEVLRGDPVSPACDVFSWGSLIVYAASGKAAFGGDTLPATVYQVLNTEPVLDAVEPGLRELVRAALRKDPAARPTAQQLLDHLVGGRSSVAPEQAAQAMHPTQTAPVVHPEQAAQTAQVAWQRATAAFPEQRPVKRGRIIAGIAVAVAVLVTGSITAWATLRDSGPPELPVLYQEDFTQTSGGWTGTYDPTEAVSYGYRTDGTYGLDVEADYVERLEKAPAPFLVAKPTTTPSPSSTPTPMLPQTVVVGVTAQVKRAVGTGEYGVYCHNTDNGTYYEFALDTSGMARIRRISDGSGGTLAQPVQVDGLGDKAVRIEASCEQDGATVRLTMWVNGERVHQVDDPNGLGNGYVGLFARTSKAERSVLKTTFDDFELRGRKEP</sequence>
<feature type="binding site" evidence="7">
    <location>
        <position position="39"/>
    </location>
    <ligand>
        <name>ATP</name>
        <dbReference type="ChEBI" id="CHEBI:30616"/>
    </ligand>
</feature>
<proteinExistence type="inferred from homology"/>
<dbReference type="PANTHER" id="PTHR43671">
    <property type="entry name" value="SERINE/THREONINE-PROTEIN KINASE NEK"/>
    <property type="match status" value="1"/>
</dbReference>
<accession>A0ABW4GFC9</accession>
<evidence type="ECO:0000256" key="2">
    <source>
        <dbReference type="ARBA" id="ARBA00012513"/>
    </source>
</evidence>
<evidence type="ECO:0000256" key="5">
    <source>
        <dbReference type="ARBA" id="ARBA00022777"/>
    </source>
</evidence>
<keyword evidence="11" id="KW-1185">Reference proteome</keyword>
<dbReference type="InterPro" id="IPR011009">
    <property type="entry name" value="Kinase-like_dom_sf"/>
</dbReference>
<dbReference type="InterPro" id="IPR017441">
    <property type="entry name" value="Protein_kinase_ATP_BS"/>
</dbReference>
<keyword evidence="4 7" id="KW-0547">Nucleotide-binding</keyword>
<dbReference type="EC" id="2.7.11.1" evidence="2"/>
<evidence type="ECO:0000256" key="3">
    <source>
        <dbReference type="ARBA" id="ARBA00022679"/>
    </source>
</evidence>
<dbReference type="PANTHER" id="PTHR43671:SF13">
    <property type="entry name" value="SERINE_THREONINE-PROTEIN KINASE NEK2"/>
    <property type="match status" value="1"/>
</dbReference>
<dbReference type="Pfam" id="PF00069">
    <property type="entry name" value="Pkinase"/>
    <property type="match status" value="1"/>
</dbReference>
<evidence type="ECO:0000313" key="10">
    <source>
        <dbReference type="EMBL" id="MFD1541493.1"/>
    </source>
</evidence>
<comment type="caution">
    <text evidence="10">The sequence shown here is derived from an EMBL/GenBank/DDBJ whole genome shotgun (WGS) entry which is preliminary data.</text>
</comment>
<dbReference type="CDD" id="cd14014">
    <property type="entry name" value="STKc_PknB_like"/>
    <property type="match status" value="1"/>
</dbReference>
<dbReference type="PROSITE" id="PS00108">
    <property type="entry name" value="PROTEIN_KINASE_ST"/>
    <property type="match status" value="1"/>
</dbReference>
<dbReference type="PROSITE" id="PS00107">
    <property type="entry name" value="PROTEIN_KINASE_ATP"/>
    <property type="match status" value="1"/>
</dbReference>
<keyword evidence="8" id="KW-1133">Transmembrane helix</keyword>
<protein>
    <recommendedName>
        <fullName evidence="2">non-specific serine/threonine protein kinase</fullName>
        <ecNumber evidence="2">2.7.11.1</ecNumber>
    </recommendedName>
</protein>
<evidence type="ECO:0000256" key="7">
    <source>
        <dbReference type="PROSITE-ProRule" id="PRU10141"/>
    </source>
</evidence>